<sequence>MILVTGAAGFTGGATVAALVRRGARVRAVVHHRPAAWARTPDTAEPEAAGPDTAGPESVSGVSGVPAVPAVSAVPGVAAAPAETVTADLTDPSSLAGLCDGVSAVVHLAAYIGEDPERCAAVNVDGTLALLAEARRAGVRRFVQLSTAAVYGDGAHTGPDEDALTPDPVSVLSRSRLLAEHAVLAGGGTVLRPMFVYGPGDRWFVPPLAQALTALPVRVNGGAARLSLLDVADLAEAFAVLATTDGPGGPDTDRGRIYHAAHPEPVTLDRLMGAFTAHLGVPEPTADIGFEEALAFLADAPDLARRLRLIAFDHYYDASRLWRRTGLVPGMFDDRFAARAPWYRARLDASG</sequence>
<dbReference type="PANTHER" id="PTHR43245">
    <property type="entry name" value="BIFUNCTIONAL POLYMYXIN RESISTANCE PROTEIN ARNA"/>
    <property type="match status" value="1"/>
</dbReference>
<accession>A0ABT2CBF6</accession>
<dbReference type="SUPFAM" id="SSF51735">
    <property type="entry name" value="NAD(P)-binding Rossmann-fold domains"/>
    <property type="match status" value="1"/>
</dbReference>
<feature type="domain" description="NAD-dependent epimerase/dehydratase" evidence="2">
    <location>
        <begin position="2"/>
        <end position="244"/>
    </location>
</feature>
<gene>
    <name evidence="3" type="ORF">NX801_03555</name>
</gene>
<feature type="region of interest" description="Disordered" evidence="1">
    <location>
        <begin position="36"/>
        <end position="62"/>
    </location>
</feature>
<dbReference type="InterPro" id="IPR050177">
    <property type="entry name" value="Lipid_A_modif_metabolic_enz"/>
</dbReference>
<dbReference type="RefSeq" id="WP_258785390.1">
    <property type="nucleotide sequence ID" value="NZ_JANUGQ010000002.1"/>
</dbReference>
<name>A0ABT2CBF6_9ACTN</name>
<dbReference type="InterPro" id="IPR001509">
    <property type="entry name" value="Epimerase_deHydtase"/>
</dbReference>
<evidence type="ECO:0000256" key="1">
    <source>
        <dbReference type="SAM" id="MobiDB-lite"/>
    </source>
</evidence>
<dbReference type="Pfam" id="PF01370">
    <property type="entry name" value="Epimerase"/>
    <property type="match status" value="1"/>
</dbReference>
<comment type="caution">
    <text evidence="3">The sequence shown here is derived from an EMBL/GenBank/DDBJ whole genome shotgun (WGS) entry which is preliminary data.</text>
</comment>
<evidence type="ECO:0000313" key="3">
    <source>
        <dbReference type="EMBL" id="MCS0634747.1"/>
    </source>
</evidence>
<evidence type="ECO:0000313" key="4">
    <source>
        <dbReference type="Proteomes" id="UP001431313"/>
    </source>
</evidence>
<keyword evidence="4" id="KW-1185">Reference proteome</keyword>
<evidence type="ECO:0000259" key="2">
    <source>
        <dbReference type="Pfam" id="PF01370"/>
    </source>
</evidence>
<organism evidence="3 4">
    <name type="scientific">Streptomyces pyxinae</name>
    <dbReference type="NCBI Taxonomy" id="2970734"/>
    <lineage>
        <taxon>Bacteria</taxon>
        <taxon>Bacillati</taxon>
        <taxon>Actinomycetota</taxon>
        <taxon>Actinomycetes</taxon>
        <taxon>Kitasatosporales</taxon>
        <taxon>Streptomycetaceae</taxon>
        <taxon>Streptomyces</taxon>
    </lineage>
</organism>
<dbReference type="InterPro" id="IPR036291">
    <property type="entry name" value="NAD(P)-bd_dom_sf"/>
</dbReference>
<proteinExistence type="predicted"/>
<dbReference type="Gene3D" id="3.40.50.720">
    <property type="entry name" value="NAD(P)-binding Rossmann-like Domain"/>
    <property type="match status" value="1"/>
</dbReference>
<protein>
    <submittedName>
        <fullName evidence="3">NAD(P)-dependent oxidoreductase</fullName>
    </submittedName>
</protein>
<dbReference type="Proteomes" id="UP001431313">
    <property type="component" value="Unassembled WGS sequence"/>
</dbReference>
<dbReference type="EMBL" id="JANUGQ010000002">
    <property type="protein sequence ID" value="MCS0634747.1"/>
    <property type="molecule type" value="Genomic_DNA"/>
</dbReference>
<reference evidence="3" key="1">
    <citation type="submission" date="2022-08" db="EMBL/GenBank/DDBJ databases">
        <authorList>
            <person name="Somphong A."/>
            <person name="Phongsopitanun W."/>
        </authorList>
    </citation>
    <scope>NUCLEOTIDE SEQUENCE</scope>
    <source>
        <strain evidence="3">LP05-1</strain>
    </source>
</reference>